<gene>
    <name evidence="2" type="ORF">EYF70_13390</name>
    <name evidence="1" type="ORF">GCM10007387_22860</name>
</gene>
<organism evidence="1 4">
    <name type="scientific">Pseudoduganella albidiflava</name>
    <dbReference type="NCBI Taxonomy" id="321983"/>
    <lineage>
        <taxon>Bacteria</taxon>
        <taxon>Pseudomonadati</taxon>
        <taxon>Pseudomonadota</taxon>
        <taxon>Betaproteobacteria</taxon>
        <taxon>Burkholderiales</taxon>
        <taxon>Oxalobacteraceae</taxon>
        <taxon>Telluria group</taxon>
        <taxon>Pseudoduganella</taxon>
    </lineage>
</organism>
<dbReference type="Proteomes" id="UP000292307">
    <property type="component" value="Chromosome"/>
</dbReference>
<dbReference type="RefSeq" id="WP_131145851.1">
    <property type="nucleotide sequence ID" value="NZ_BMWV01000004.1"/>
</dbReference>
<dbReference type="AlphaFoldDB" id="A0A411WYG7"/>
<keyword evidence="3" id="KW-1185">Reference proteome</keyword>
<reference evidence="2 3" key="2">
    <citation type="submission" date="2019-02" db="EMBL/GenBank/DDBJ databases">
        <title>Draft Genome Sequences of Six Type Strains of the Genus Massilia.</title>
        <authorList>
            <person name="Miess H."/>
            <person name="Frediansyhah A."/>
            <person name="Gross H."/>
        </authorList>
    </citation>
    <scope>NUCLEOTIDE SEQUENCE [LARGE SCALE GENOMIC DNA]</scope>
    <source>
        <strain evidence="2 3">DSM 17472</strain>
    </source>
</reference>
<evidence type="ECO:0000313" key="2">
    <source>
        <dbReference type="EMBL" id="QBI01732.1"/>
    </source>
</evidence>
<evidence type="ECO:0000313" key="3">
    <source>
        <dbReference type="Proteomes" id="UP000292307"/>
    </source>
</evidence>
<dbReference type="OrthoDB" id="9809850at2"/>
<reference evidence="1" key="1">
    <citation type="journal article" date="2014" name="Int. J. Syst. Evol. Microbiol.">
        <title>Complete genome sequence of Corynebacterium casei LMG S-19264T (=DSM 44701T), isolated from a smear-ripened cheese.</title>
        <authorList>
            <consortium name="US DOE Joint Genome Institute (JGI-PGF)"/>
            <person name="Walter F."/>
            <person name="Albersmeier A."/>
            <person name="Kalinowski J."/>
            <person name="Ruckert C."/>
        </authorList>
    </citation>
    <scope>NUCLEOTIDE SEQUENCE</scope>
    <source>
        <strain evidence="1">KCTC 12343</strain>
    </source>
</reference>
<protein>
    <recommendedName>
        <fullName evidence="5">LysM domain-containing protein</fullName>
    </recommendedName>
</protein>
<proteinExistence type="predicted"/>
<name>A0A411WYG7_9BURK</name>
<dbReference type="EMBL" id="BMWV01000004">
    <property type="protein sequence ID" value="GGY40116.1"/>
    <property type="molecule type" value="Genomic_DNA"/>
</dbReference>
<sequence>MFLPNSRYAKVGTVTTTTSTGTTVVALKLRHLTPAGGQPHTVHAGDRLDLYAQARSGDATQFWHMADANTALDSRTLVERPGATITLPET</sequence>
<evidence type="ECO:0000313" key="4">
    <source>
        <dbReference type="Proteomes" id="UP000628442"/>
    </source>
</evidence>
<evidence type="ECO:0008006" key="5">
    <source>
        <dbReference type="Google" id="ProtNLM"/>
    </source>
</evidence>
<accession>A0A411WYG7</accession>
<dbReference type="Proteomes" id="UP000628442">
    <property type="component" value="Unassembled WGS sequence"/>
</dbReference>
<evidence type="ECO:0000313" key="1">
    <source>
        <dbReference type="EMBL" id="GGY40116.1"/>
    </source>
</evidence>
<reference evidence="1" key="3">
    <citation type="submission" date="2022-12" db="EMBL/GenBank/DDBJ databases">
        <authorList>
            <person name="Sun Q."/>
            <person name="Kim S."/>
        </authorList>
    </citation>
    <scope>NUCLEOTIDE SEQUENCE</scope>
    <source>
        <strain evidence="1">KCTC 12343</strain>
    </source>
</reference>
<dbReference type="EMBL" id="CP036401">
    <property type="protein sequence ID" value="QBI01732.1"/>
    <property type="molecule type" value="Genomic_DNA"/>
</dbReference>